<dbReference type="Proteomes" id="UP001344632">
    <property type="component" value="Unassembled WGS sequence"/>
</dbReference>
<dbReference type="Gene3D" id="3.40.190.10">
    <property type="entry name" value="Periplasmic binding protein-like II"/>
    <property type="match status" value="2"/>
</dbReference>
<keyword evidence="1" id="KW-0732">Signal</keyword>
<comment type="caution">
    <text evidence="2">The sequence shown here is derived from an EMBL/GenBank/DDBJ whole genome shotgun (WGS) entry which is preliminary data.</text>
</comment>
<sequence length="422" mass="46352">MKNSKRMIALLLTCMMLVVAACSNGGDAAKDDGNSGESSEIKFWTISLSPTFDDYINGMVDTFEKANPGVTVKWEDIPIDAVEQKTLTGAASGNMADVVNLNTEFLKKLSALGALANLDELAADVKDDFYEGVWKAGEYKGSTYALPWYLANDIVLYNKELLKKAGYDAPPTTVDEAWEMSKVIKEKTGAYGHSLKIIRNELLYNGIPILNEDYTKAAFNVPETVEIFAKYKERNKDGLIPEEILLEQAQPQEWYAQEKLAWWETGPNLFRQVNDLAPAVYGKSDAASAFAFSTGNIPVNTMNIAVSEKSKNKDAAVKFAKFVTNAENQLELSKLSSVLPSAKKAAEDEFFASGKDATDPVEKGRYLAVKQLEKSLDLLPPVENLAEINKAINEEFKRMLADDLEPADAVAAAEAAVNKLLQ</sequence>
<reference evidence="2 3" key="1">
    <citation type="submission" date="2023-03" db="EMBL/GenBank/DDBJ databases">
        <title>Bacillus Genome Sequencing.</title>
        <authorList>
            <person name="Dunlap C."/>
        </authorList>
    </citation>
    <scope>NUCLEOTIDE SEQUENCE [LARGE SCALE GENOMIC DNA]</scope>
    <source>
        <strain evidence="2 3">BD-525</strain>
    </source>
</reference>
<evidence type="ECO:0000313" key="2">
    <source>
        <dbReference type="EMBL" id="MEC0240924.1"/>
    </source>
</evidence>
<accession>A0ABU6GME6</accession>
<dbReference type="CDD" id="cd13585">
    <property type="entry name" value="PBP2_TMBP_like"/>
    <property type="match status" value="1"/>
</dbReference>
<proteinExistence type="predicted"/>
<keyword evidence="3" id="KW-1185">Reference proteome</keyword>
<gene>
    <name evidence="2" type="ORF">P4H66_13800</name>
</gene>
<dbReference type="PANTHER" id="PTHR43649:SF12">
    <property type="entry name" value="DIACETYLCHITOBIOSE BINDING PROTEIN DASA"/>
    <property type="match status" value="1"/>
</dbReference>
<dbReference type="SUPFAM" id="SSF53850">
    <property type="entry name" value="Periplasmic binding protein-like II"/>
    <property type="match status" value="1"/>
</dbReference>
<dbReference type="PANTHER" id="PTHR43649">
    <property type="entry name" value="ARABINOSE-BINDING PROTEIN-RELATED"/>
    <property type="match status" value="1"/>
</dbReference>
<dbReference type="Pfam" id="PF13416">
    <property type="entry name" value="SBP_bac_8"/>
    <property type="match status" value="1"/>
</dbReference>
<name>A0ABU6GME6_9BACL</name>
<dbReference type="InterPro" id="IPR050490">
    <property type="entry name" value="Bact_solute-bd_prot1"/>
</dbReference>
<evidence type="ECO:0000313" key="3">
    <source>
        <dbReference type="Proteomes" id="UP001344632"/>
    </source>
</evidence>
<dbReference type="RefSeq" id="WP_326088665.1">
    <property type="nucleotide sequence ID" value="NZ_JARLKZ010000008.1"/>
</dbReference>
<protein>
    <submittedName>
        <fullName evidence="2">Sugar ABC transporter substrate-binding protein</fullName>
    </submittedName>
</protein>
<dbReference type="InterPro" id="IPR006059">
    <property type="entry name" value="SBP"/>
</dbReference>
<feature type="signal peptide" evidence="1">
    <location>
        <begin position="1"/>
        <end position="20"/>
    </location>
</feature>
<dbReference type="EMBL" id="JARLKZ010000008">
    <property type="protein sequence ID" value="MEC0240924.1"/>
    <property type="molecule type" value="Genomic_DNA"/>
</dbReference>
<evidence type="ECO:0000256" key="1">
    <source>
        <dbReference type="SAM" id="SignalP"/>
    </source>
</evidence>
<dbReference type="PROSITE" id="PS51257">
    <property type="entry name" value="PROKAR_LIPOPROTEIN"/>
    <property type="match status" value="1"/>
</dbReference>
<organism evidence="2 3">
    <name type="scientific">Paenibacillus dokdonensis</name>
    <dbReference type="NCBI Taxonomy" id="2567944"/>
    <lineage>
        <taxon>Bacteria</taxon>
        <taxon>Bacillati</taxon>
        <taxon>Bacillota</taxon>
        <taxon>Bacilli</taxon>
        <taxon>Bacillales</taxon>
        <taxon>Paenibacillaceae</taxon>
        <taxon>Paenibacillus</taxon>
    </lineage>
</organism>
<feature type="chain" id="PRO_5047338073" evidence="1">
    <location>
        <begin position="21"/>
        <end position="422"/>
    </location>
</feature>